<keyword evidence="9 11" id="KW-0675">Receptor</keyword>
<proteinExistence type="inferred from homology"/>
<comment type="caution">
    <text evidence="16">The sequence shown here is derived from an EMBL/GenBank/DDBJ whole genome shotgun (WGS) entry which is preliminary data.</text>
</comment>
<feature type="compositionally biased region" description="Pro residues" evidence="12">
    <location>
        <begin position="451"/>
        <end position="460"/>
    </location>
</feature>
<feature type="compositionally biased region" description="Polar residues" evidence="12">
    <location>
        <begin position="35"/>
        <end position="46"/>
    </location>
</feature>
<evidence type="ECO:0000256" key="5">
    <source>
        <dbReference type="ARBA" id="ARBA00022833"/>
    </source>
</evidence>
<evidence type="ECO:0000313" key="16">
    <source>
        <dbReference type="EMBL" id="CAB1460734.1"/>
    </source>
</evidence>
<evidence type="ECO:0000256" key="11">
    <source>
        <dbReference type="RuleBase" id="RU004334"/>
    </source>
</evidence>
<keyword evidence="4 11" id="KW-0863">Zinc-finger</keyword>
<evidence type="ECO:0000256" key="13">
    <source>
        <dbReference type="SAM" id="Phobius"/>
    </source>
</evidence>
<keyword evidence="8 11" id="KW-0804">Transcription</keyword>
<dbReference type="InterPro" id="IPR001723">
    <property type="entry name" value="Nuclear_hrmn_rcpt"/>
</dbReference>
<dbReference type="GO" id="GO:0003700">
    <property type="term" value="F:DNA-binding transcription factor activity"/>
    <property type="evidence" value="ECO:0007669"/>
    <property type="project" value="InterPro"/>
</dbReference>
<sequence>MAMVVWRGSQDDVADTQGSLSSQSQGGLSLPTPQPGQLNLSSSQVAPPTPQTPVQGPPNNTQSTPTNQTTQQSEKQQPQHIECVVCGDKSSGKHYGQFTCEGCKSFFKRSVRRNLTYTCRANRNCPIDQHHRNQCQYCRLKKCLKVGMRREVSLFTAAVQRGRVPPTQPHHGQFALTNGDPLHCHSYLSGYISLLLRAEPYPTSRYGSQCMQPNNIMGIENICELAARMLFSAVEWARNIPFFPDLQITDQVALLRLTWSELFVLNAAQCSMPLHVAPLLAAAGLHASPMSADRVVAFMDHIRIFQEQVEKLKALHVDSAEYSCLKAIVLFTTDACGLSDVAHVESLQEKSQCALEEYVRSQRLRLFSRLLLIIFIIIIIIIIFINLVSSKRHSSTHSTGASFIIITIISPCSDPGASRDLRLGTRRSADNRVVLHDSEVTVLYSSRASHPPSPPTTPPSDPRRSWDPLRDPGTPPPPPRTNEQP</sequence>
<evidence type="ECO:0008006" key="18">
    <source>
        <dbReference type="Google" id="ProtNLM"/>
    </source>
</evidence>
<dbReference type="SMART" id="SM00430">
    <property type="entry name" value="HOLI"/>
    <property type="match status" value="1"/>
</dbReference>
<keyword evidence="13" id="KW-0812">Transmembrane</keyword>
<dbReference type="GO" id="GO:0005634">
    <property type="term" value="C:nucleus"/>
    <property type="evidence" value="ECO:0007669"/>
    <property type="project" value="UniProtKB-SubCell"/>
</dbReference>
<feature type="compositionally biased region" description="Low complexity" evidence="12">
    <location>
        <begin position="17"/>
        <end position="30"/>
    </location>
</feature>
<keyword evidence="10 11" id="KW-0539">Nucleus</keyword>
<feature type="region of interest" description="Disordered" evidence="12">
    <location>
        <begin position="443"/>
        <end position="485"/>
    </location>
</feature>
<dbReference type="PANTHER" id="PTHR24083">
    <property type="entry name" value="NUCLEAR HORMONE RECEPTOR"/>
    <property type="match status" value="1"/>
</dbReference>
<dbReference type="FunFam" id="3.30.50.10:FF:000016">
    <property type="entry name" value="Nuclear receptor subfamily 2 group F member 1"/>
    <property type="match status" value="1"/>
</dbReference>
<keyword evidence="6 11" id="KW-0805">Transcription regulation</keyword>
<dbReference type="PROSITE" id="PS00031">
    <property type="entry name" value="NUCLEAR_REC_DBD_1"/>
    <property type="match status" value="1"/>
</dbReference>
<dbReference type="CDD" id="cd06948">
    <property type="entry name" value="NR_LBD_COUP-TF"/>
    <property type="match status" value="1"/>
</dbReference>
<evidence type="ECO:0000256" key="1">
    <source>
        <dbReference type="ARBA" id="ARBA00004123"/>
    </source>
</evidence>
<feature type="compositionally biased region" description="Basic and acidic residues" evidence="12">
    <location>
        <begin position="461"/>
        <end position="470"/>
    </location>
</feature>
<dbReference type="EMBL" id="CADEAL010004491">
    <property type="protein sequence ID" value="CAB1460734.1"/>
    <property type="molecule type" value="Genomic_DNA"/>
</dbReference>
<keyword evidence="5 11" id="KW-0862">Zinc</keyword>
<dbReference type="InterPro" id="IPR013088">
    <property type="entry name" value="Znf_NHR/GATA"/>
</dbReference>
<feature type="domain" description="NR LBD" evidence="15">
    <location>
        <begin position="187"/>
        <end position="415"/>
    </location>
</feature>
<name>A0A9N7W2R3_PLEPL</name>
<dbReference type="FunFam" id="1.10.565.10:FF:000095">
    <property type="entry name" value="COUP transcription factor 2"/>
    <property type="match status" value="1"/>
</dbReference>
<dbReference type="InterPro" id="IPR035500">
    <property type="entry name" value="NHR-like_dom_sf"/>
</dbReference>
<dbReference type="Pfam" id="PF00104">
    <property type="entry name" value="Hormone_recep"/>
    <property type="match status" value="1"/>
</dbReference>
<evidence type="ECO:0000256" key="8">
    <source>
        <dbReference type="ARBA" id="ARBA00023163"/>
    </source>
</evidence>
<evidence type="ECO:0000259" key="14">
    <source>
        <dbReference type="PROSITE" id="PS51030"/>
    </source>
</evidence>
<dbReference type="PRINTS" id="PR01282">
    <property type="entry name" value="COUPTNFACTOR"/>
</dbReference>
<dbReference type="CDD" id="cd06958">
    <property type="entry name" value="NR_DBD_COUP_TF"/>
    <property type="match status" value="1"/>
</dbReference>
<dbReference type="InterPro" id="IPR000536">
    <property type="entry name" value="Nucl_hrmn_rcpt_lig-bd"/>
</dbReference>
<evidence type="ECO:0000256" key="2">
    <source>
        <dbReference type="ARBA" id="ARBA00006421"/>
    </source>
</evidence>
<evidence type="ECO:0000256" key="12">
    <source>
        <dbReference type="SAM" id="MobiDB-lite"/>
    </source>
</evidence>
<dbReference type="PRINTS" id="PR00047">
    <property type="entry name" value="STROIDFINGER"/>
</dbReference>
<dbReference type="Proteomes" id="UP001153269">
    <property type="component" value="Unassembled WGS sequence"/>
</dbReference>
<dbReference type="PROSITE" id="PS51843">
    <property type="entry name" value="NR_LBD"/>
    <property type="match status" value="1"/>
</dbReference>
<dbReference type="Gene3D" id="1.10.565.10">
    <property type="entry name" value="Retinoid X Receptor"/>
    <property type="match status" value="1"/>
</dbReference>
<comment type="subcellular location">
    <subcellularLocation>
        <location evidence="1 11">Nucleus</location>
    </subcellularLocation>
</comment>
<dbReference type="SUPFAM" id="SSF48508">
    <property type="entry name" value="Nuclear receptor ligand-binding domain"/>
    <property type="match status" value="1"/>
</dbReference>
<accession>A0A9N7W2R3</accession>
<evidence type="ECO:0000256" key="4">
    <source>
        <dbReference type="ARBA" id="ARBA00022771"/>
    </source>
</evidence>
<evidence type="ECO:0000313" key="17">
    <source>
        <dbReference type="Proteomes" id="UP001153269"/>
    </source>
</evidence>
<evidence type="ECO:0000256" key="10">
    <source>
        <dbReference type="ARBA" id="ARBA00023242"/>
    </source>
</evidence>
<dbReference type="Gene3D" id="3.30.50.10">
    <property type="entry name" value="Erythroid Transcription Factor GATA-1, subunit A"/>
    <property type="match status" value="1"/>
</dbReference>
<evidence type="ECO:0000259" key="15">
    <source>
        <dbReference type="PROSITE" id="PS51843"/>
    </source>
</evidence>
<dbReference type="GO" id="GO:0008270">
    <property type="term" value="F:zinc ion binding"/>
    <property type="evidence" value="ECO:0007669"/>
    <property type="project" value="UniProtKB-KW"/>
</dbReference>
<keyword evidence="13" id="KW-0472">Membrane</keyword>
<evidence type="ECO:0000256" key="7">
    <source>
        <dbReference type="ARBA" id="ARBA00023125"/>
    </source>
</evidence>
<feature type="transmembrane region" description="Helical" evidence="13">
    <location>
        <begin position="366"/>
        <end position="388"/>
    </location>
</feature>
<evidence type="ECO:0000256" key="6">
    <source>
        <dbReference type="ARBA" id="ARBA00023015"/>
    </source>
</evidence>
<feature type="region of interest" description="Disordered" evidence="12">
    <location>
        <begin position="1"/>
        <end position="76"/>
    </location>
</feature>
<evidence type="ECO:0000256" key="3">
    <source>
        <dbReference type="ARBA" id="ARBA00022723"/>
    </source>
</evidence>
<dbReference type="SUPFAM" id="SSF57716">
    <property type="entry name" value="Glucocorticoid receptor-like (DNA-binding domain)"/>
    <property type="match status" value="1"/>
</dbReference>
<dbReference type="InterPro" id="IPR050274">
    <property type="entry name" value="Nuclear_hormone_rcpt_NR2"/>
</dbReference>
<dbReference type="PROSITE" id="PS51030">
    <property type="entry name" value="NUCLEAR_REC_DBD_2"/>
    <property type="match status" value="1"/>
</dbReference>
<keyword evidence="3 11" id="KW-0479">Metal-binding</keyword>
<keyword evidence="17" id="KW-1185">Reference proteome</keyword>
<keyword evidence="13" id="KW-1133">Transmembrane helix</keyword>
<feature type="compositionally biased region" description="Pro residues" evidence="12">
    <location>
        <begin position="473"/>
        <end position="485"/>
    </location>
</feature>
<dbReference type="AlphaFoldDB" id="A0A9N7W2R3"/>
<reference evidence="16" key="1">
    <citation type="submission" date="2020-03" db="EMBL/GenBank/DDBJ databases">
        <authorList>
            <person name="Weist P."/>
        </authorList>
    </citation>
    <scope>NUCLEOTIDE SEQUENCE</scope>
</reference>
<evidence type="ECO:0000256" key="9">
    <source>
        <dbReference type="ARBA" id="ARBA00023170"/>
    </source>
</evidence>
<feature type="compositionally biased region" description="Low complexity" evidence="12">
    <location>
        <begin position="52"/>
        <end position="76"/>
    </location>
</feature>
<protein>
    <recommendedName>
        <fullName evidence="18">Nuclear receptor subfamily 2, group F, member 2</fullName>
    </recommendedName>
</protein>
<dbReference type="GO" id="GO:0043565">
    <property type="term" value="F:sequence-specific DNA binding"/>
    <property type="evidence" value="ECO:0007669"/>
    <property type="project" value="InterPro"/>
</dbReference>
<dbReference type="Pfam" id="PF00105">
    <property type="entry name" value="zf-C4"/>
    <property type="match status" value="1"/>
</dbReference>
<keyword evidence="7 11" id="KW-0238">DNA-binding</keyword>
<dbReference type="PRINTS" id="PR00398">
    <property type="entry name" value="STRDHORMONER"/>
</dbReference>
<gene>
    <name evidence="16" type="ORF">PLEPLA_LOCUS48606</name>
</gene>
<dbReference type="InterPro" id="IPR001628">
    <property type="entry name" value="Znf_hrmn_rcpt"/>
</dbReference>
<feature type="domain" description="Nuclear receptor" evidence="14">
    <location>
        <begin position="80"/>
        <end position="155"/>
    </location>
</feature>
<dbReference type="SMART" id="SM00399">
    <property type="entry name" value="ZnF_C4"/>
    <property type="match status" value="1"/>
</dbReference>
<organism evidence="16 17">
    <name type="scientific">Pleuronectes platessa</name>
    <name type="common">European plaice</name>
    <dbReference type="NCBI Taxonomy" id="8262"/>
    <lineage>
        <taxon>Eukaryota</taxon>
        <taxon>Metazoa</taxon>
        <taxon>Chordata</taxon>
        <taxon>Craniata</taxon>
        <taxon>Vertebrata</taxon>
        <taxon>Euteleostomi</taxon>
        <taxon>Actinopterygii</taxon>
        <taxon>Neopterygii</taxon>
        <taxon>Teleostei</taxon>
        <taxon>Neoteleostei</taxon>
        <taxon>Acanthomorphata</taxon>
        <taxon>Carangaria</taxon>
        <taxon>Pleuronectiformes</taxon>
        <taxon>Pleuronectoidei</taxon>
        <taxon>Pleuronectidae</taxon>
        <taxon>Pleuronectes</taxon>
    </lineage>
</organism>
<comment type="similarity">
    <text evidence="2">Belongs to the nuclear hormone receptor family. NR2 subfamily.</text>
</comment>